<evidence type="ECO:0000259" key="5">
    <source>
        <dbReference type="PROSITE" id="PS51656"/>
    </source>
</evidence>
<dbReference type="AlphaFoldDB" id="A0A1D3KZA0"/>
<proteinExistence type="predicted"/>
<dbReference type="InterPro" id="IPR004435">
    <property type="entry name" value="MobB_dom"/>
</dbReference>
<dbReference type="KEGG" id="mcub:MCBB_0123"/>
<organism evidence="6 7">
    <name type="scientific">Methanobacterium congolense</name>
    <dbReference type="NCBI Taxonomy" id="118062"/>
    <lineage>
        <taxon>Archaea</taxon>
        <taxon>Methanobacteriati</taxon>
        <taxon>Methanobacteriota</taxon>
        <taxon>Methanomada group</taxon>
        <taxon>Methanobacteria</taxon>
        <taxon>Methanobacteriales</taxon>
        <taxon>Methanobacteriaceae</taxon>
        <taxon>Methanobacterium</taxon>
    </lineage>
</organism>
<dbReference type="GO" id="GO:0005525">
    <property type="term" value="F:GTP binding"/>
    <property type="evidence" value="ECO:0007669"/>
    <property type="project" value="InterPro"/>
</dbReference>
<keyword evidence="1" id="KW-0004">4Fe-4S</keyword>
<evidence type="ECO:0000313" key="7">
    <source>
        <dbReference type="Proteomes" id="UP000094707"/>
    </source>
</evidence>
<dbReference type="Gene3D" id="3.40.50.300">
    <property type="entry name" value="P-loop containing nucleotide triphosphate hydrolases"/>
    <property type="match status" value="1"/>
</dbReference>
<evidence type="ECO:0000256" key="2">
    <source>
        <dbReference type="ARBA" id="ARBA00022723"/>
    </source>
</evidence>
<dbReference type="Proteomes" id="UP000094707">
    <property type="component" value="Chromosome I"/>
</dbReference>
<dbReference type="RefSeq" id="WP_071905789.1">
    <property type="nucleotide sequence ID" value="NZ_LT607756.1"/>
</dbReference>
<dbReference type="SUPFAM" id="SSF52540">
    <property type="entry name" value="P-loop containing nucleoside triphosphate hydrolases"/>
    <property type="match status" value="1"/>
</dbReference>
<dbReference type="GO" id="GO:0051539">
    <property type="term" value="F:4 iron, 4 sulfur cluster binding"/>
    <property type="evidence" value="ECO:0007669"/>
    <property type="project" value="UniProtKB-KW"/>
</dbReference>
<sequence length="241" mass="26677">MRIVGVAGTKNTGKTTLVTSIVAELGERGFHVGTVKHAHGGLDVEGRDTWQHKKAGAELVVGAGNETLFNVSGSMELEEILNIMKYIKNLDFVVLEGFKHSPYAKIATSDYAANEHDSRTMIKTVDVRKLDEQDIKSLVDLIEERSFGIIQKLDCRKCGFESCQEFRNAKISGSACADVQCVTDSSDVILKVDGSFIPMNPFVKNLVKKVTLGMVESLRTEEFGAEDFKKIELMIKNEDNR</sequence>
<reference evidence="6 7" key="1">
    <citation type="submission" date="2016-08" db="EMBL/GenBank/DDBJ databases">
        <authorList>
            <person name="Seilhamer J.J."/>
        </authorList>
    </citation>
    <scope>NUCLEOTIDE SEQUENCE [LARGE SCALE GENOMIC DNA]</scope>
    <source>
        <strain evidence="6">Buetzberg</strain>
    </source>
</reference>
<evidence type="ECO:0000256" key="3">
    <source>
        <dbReference type="ARBA" id="ARBA00023004"/>
    </source>
</evidence>
<feature type="domain" description="4Fe-4S" evidence="5">
    <location>
        <begin position="137"/>
        <end position="198"/>
    </location>
</feature>
<name>A0A1D3KZA0_9EURY</name>
<keyword evidence="3" id="KW-0408">Iron</keyword>
<evidence type="ECO:0000313" key="6">
    <source>
        <dbReference type="EMBL" id="SCG84711.1"/>
    </source>
</evidence>
<evidence type="ECO:0000256" key="1">
    <source>
        <dbReference type="ARBA" id="ARBA00022485"/>
    </source>
</evidence>
<dbReference type="InterPro" id="IPR052539">
    <property type="entry name" value="MGD_biosynthesis_adapter"/>
</dbReference>
<keyword evidence="4" id="KW-0411">Iron-sulfur</keyword>
<dbReference type="EMBL" id="LT607756">
    <property type="protein sequence ID" value="SCG84711.1"/>
    <property type="molecule type" value="Genomic_DNA"/>
</dbReference>
<dbReference type="InterPro" id="IPR027417">
    <property type="entry name" value="P-loop_NTPase"/>
</dbReference>
<dbReference type="STRING" id="118062.MCBB_0123"/>
<dbReference type="Pfam" id="PF03205">
    <property type="entry name" value="MobB"/>
    <property type="match status" value="1"/>
</dbReference>
<gene>
    <name evidence="6" type="primary">mobB</name>
    <name evidence="6" type="ORF">MCBB_0123</name>
</gene>
<accession>A0A1D3KZA0</accession>
<dbReference type="PANTHER" id="PTHR40072:SF1">
    <property type="entry name" value="MOLYBDOPTERIN-GUANINE DINUCLEOTIDE BIOSYNTHESIS ADAPTER PROTEIN"/>
    <property type="match status" value="1"/>
</dbReference>
<dbReference type="OrthoDB" id="9014at2157"/>
<protein>
    <submittedName>
        <fullName evidence="6">Molybdopterin-guanine dinucleotide biosynthesis adapter protein</fullName>
    </submittedName>
</protein>
<dbReference type="GO" id="GO:0006777">
    <property type="term" value="P:Mo-molybdopterin cofactor biosynthetic process"/>
    <property type="evidence" value="ECO:0007669"/>
    <property type="project" value="InterPro"/>
</dbReference>
<dbReference type="GeneID" id="30410988"/>
<dbReference type="GO" id="GO:0046872">
    <property type="term" value="F:metal ion binding"/>
    <property type="evidence" value="ECO:0007669"/>
    <property type="project" value="UniProtKB-KW"/>
</dbReference>
<dbReference type="InterPro" id="IPR007202">
    <property type="entry name" value="4Fe-4S_dom"/>
</dbReference>
<evidence type="ECO:0000256" key="4">
    <source>
        <dbReference type="ARBA" id="ARBA00023014"/>
    </source>
</evidence>
<dbReference type="NCBIfam" id="TIGR00176">
    <property type="entry name" value="mobB"/>
    <property type="match status" value="1"/>
</dbReference>
<dbReference type="PANTHER" id="PTHR40072">
    <property type="entry name" value="MOLYBDOPTERIN-GUANINE DINUCLEOTIDE BIOSYNTHESIS ADAPTER PROTEIN-RELATED"/>
    <property type="match status" value="1"/>
</dbReference>
<keyword evidence="2" id="KW-0479">Metal-binding</keyword>
<dbReference type="PROSITE" id="PS51656">
    <property type="entry name" value="4FE4S"/>
    <property type="match status" value="1"/>
</dbReference>
<keyword evidence="7" id="KW-1185">Reference proteome</keyword>